<evidence type="ECO:0000256" key="1">
    <source>
        <dbReference type="SAM" id="MobiDB-lite"/>
    </source>
</evidence>
<keyword evidence="3" id="KW-1185">Reference proteome</keyword>
<sequence length="174" mass="18339">MTSDTHSVLSPPPPQVTRRPSPPAPIETPRFRRLQFETAMFVSGSRGRSGIGIVTGTGDENVPAGRGGASRRRCRSSSSTSSTSNRSTSSTGTSTTSRNATPVPVRVRSGTARQRKAPSHSLSPSGVRPHATATAPGASLFRSDHLDVVSLHRRHRQDARARNSSASGRTSGCV</sequence>
<dbReference type="EMBL" id="KQ965847">
    <property type="protein sequence ID" value="KXS09855.1"/>
    <property type="molecule type" value="Genomic_DNA"/>
</dbReference>
<feature type="compositionally biased region" description="Pro residues" evidence="1">
    <location>
        <begin position="10"/>
        <end position="26"/>
    </location>
</feature>
<feature type="compositionally biased region" description="Low complexity" evidence="1">
    <location>
        <begin position="76"/>
        <end position="98"/>
    </location>
</feature>
<accession>A0A138ZZZ6</accession>
<evidence type="ECO:0000313" key="3">
    <source>
        <dbReference type="Proteomes" id="UP000070544"/>
    </source>
</evidence>
<gene>
    <name evidence="2" type="ORF">M427DRAFT_204943</name>
</gene>
<dbReference type="Proteomes" id="UP000070544">
    <property type="component" value="Unassembled WGS sequence"/>
</dbReference>
<reference evidence="2 3" key="1">
    <citation type="journal article" date="2015" name="Genome Biol. Evol.">
        <title>Phylogenomic analyses indicate that early fungi evolved digesting cell walls of algal ancestors of land plants.</title>
        <authorList>
            <person name="Chang Y."/>
            <person name="Wang S."/>
            <person name="Sekimoto S."/>
            <person name="Aerts A.L."/>
            <person name="Choi C."/>
            <person name="Clum A."/>
            <person name="LaButti K.M."/>
            <person name="Lindquist E.A."/>
            <person name="Yee Ngan C."/>
            <person name="Ohm R.A."/>
            <person name="Salamov A.A."/>
            <person name="Grigoriev I.V."/>
            <person name="Spatafora J.W."/>
            <person name="Berbee M.L."/>
        </authorList>
    </citation>
    <scope>NUCLEOTIDE SEQUENCE [LARGE SCALE GENOMIC DNA]</scope>
    <source>
        <strain evidence="2 3">JEL478</strain>
    </source>
</reference>
<feature type="region of interest" description="Disordered" evidence="1">
    <location>
        <begin position="1"/>
        <end position="174"/>
    </location>
</feature>
<proteinExistence type="predicted"/>
<dbReference type="AlphaFoldDB" id="A0A138ZZZ6"/>
<name>A0A138ZZZ6_GONPJ</name>
<evidence type="ECO:0000313" key="2">
    <source>
        <dbReference type="EMBL" id="KXS09855.1"/>
    </source>
</evidence>
<protein>
    <submittedName>
        <fullName evidence="2">Uncharacterized protein</fullName>
    </submittedName>
</protein>
<organism evidence="2 3">
    <name type="scientific">Gonapodya prolifera (strain JEL478)</name>
    <name type="common">Monoblepharis prolifera</name>
    <dbReference type="NCBI Taxonomy" id="1344416"/>
    <lineage>
        <taxon>Eukaryota</taxon>
        <taxon>Fungi</taxon>
        <taxon>Fungi incertae sedis</taxon>
        <taxon>Chytridiomycota</taxon>
        <taxon>Chytridiomycota incertae sedis</taxon>
        <taxon>Monoblepharidomycetes</taxon>
        <taxon>Monoblepharidales</taxon>
        <taxon>Gonapodyaceae</taxon>
        <taxon>Gonapodya</taxon>
    </lineage>
</organism>
<feature type="compositionally biased region" description="Polar residues" evidence="1">
    <location>
        <begin position="162"/>
        <end position="174"/>
    </location>
</feature>